<name>A0A9D5H4A6_9LILI</name>
<dbReference type="AlphaFoldDB" id="A0A9D5H4A6"/>
<keyword evidence="7 11" id="KW-0863">Zinc-finger</keyword>
<sequence length="337" mass="37714">MARFSVDGAGSTGRKRKKISGAAEESQSMIRDLTNGNHSQNQDGMVESEERVVEEVENEEGQEQEQEEESQEEEEEKIEEGDGFGTSNGSQTVVKIDTDVLDCPICCEPFRPPICQCQNGHAVCSPCCISLFGKCPVCSQGIGLIRCLALERIIESVQIRCINARYGCNTTLSYLHQDTHHKICDYRPCTCPISPCGFKGSSKSLSHHFQRNHINSAVKFRYDYCFYVTFNRTENPFVVLVGPDGRLFLLLNNNDTTRGSALSIICISSCNEKSNFQYELSVGVPMTQTTLKLKASVESTTEWKGVYPTDIFLFVPIDFRSPNRIFVDVSIKKCKPH</sequence>
<accession>A0A9D5H4A6</accession>
<comment type="similarity">
    <text evidence="3">Belongs to the SINA (Seven in absentia) family.</text>
</comment>
<evidence type="ECO:0000256" key="11">
    <source>
        <dbReference type="PROSITE-ProRule" id="PRU00455"/>
    </source>
</evidence>
<evidence type="ECO:0000259" key="14">
    <source>
        <dbReference type="PROSITE" id="PS51081"/>
    </source>
</evidence>
<evidence type="ECO:0000313" key="15">
    <source>
        <dbReference type="EMBL" id="KAJ0962748.1"/>
    </source>
</evidence>
<feature type="domain" description="RING-type" evidence="13">
    <location>
        <begin position="103"/>
        <end position="139"/>
    </location>
</feature>
<comment type="catalytic activity">
    <reaction evidence="1">
        <text>S-ubiquitinyl-[E2 ubiquitin-conjugating enzyme]-L-cysteine + [acceptor protein]-L-lysine = [E2 ubiquitin-conjugating enzyme]-L-cysteine + N(6)-ubiquitinyl-[acceptor protein]-L-lysine.</text>
        <dbReference type="EC" id="2.3.2.27"/>
    </reaction>
</comment>
<dbReference type="Pfam" id="PF21361">
    <property type="entry name" value="Sina_ZnF"/>
    <property type="match status" value="1"/>
</dbReference>
<evidence type="ECO:0000256" key="12">
    <source>
        <dbReference type="SAM" id="MobiDB-lite"/>
    </source>
</evidence>
<dbReference type="PROSITE" id="PS50089">
    <property type="entry name" value="ZF_RING_2"/>
    <property type="match status" value="1"/>
</dbReference>
<evidence type="ECO:0000256" key="4">
    <source>
        <dbReference type="ARBA" id="ARBA00012483"/>
    </source>
</evidence>
<evidence type="ECO:0000256" key="9">
    <source>
        <dbReference type="ARBA" id="ARBA00022833"/>
    </source>
</evidence>
<keyword evidence="8" id="KW-0833">Ubl conjugation pathway</keyword>
<dbReference type="Gene3D" id="3.30.40.10">
    <property type="entry name" value="Zinc/RING finger domain, C3HC4 (zinc finger)"/>
    <property type="match status" value="1"/>
</dbReference>
<reference evidence="15" key="2">
    <citation type="journal article" date="2022" name="Hortic Res">
        <title>The genome of Dioscorea zingiberensis sheds light on the biosynthesis, origin and evolution of the medicinally important diosgenin saponins.</title>
        <authorList>
            <person name="Li Y."/>
            <person name="Tan C."/>
            <person name="Li Z."/>
            <person name="Guo J."/>
            <person name="Li S."/>
            <person name="Chen X."/>
            <person name="Wang C."/>
            <person name="Dai X."/>
            <person name="Yang H."/>
            <person name="Song W."/>
            <person name="Hou L."/>
            <person name="Xu J."/>
            <person name="Tong Z."/>
            <person name="Xu A."/>
            <person name="Yuan X."/>
            <person name="Wang W."/>
            <person name="Yang Q."/>
            <person name="Chen L."/>
            <person name="Sun Z."/>
            <person name="Wang K."/>
            <person name="Pan B."/>
            <person name="Chen J."/>
            <person name="Bao Y."/>
            <person name="Liu F."/>
            <person name="Qi X."/>
            <person name="Gang D.R."/>
            <person name="Wen J."/>
            <person name="Li J."/>
        </authorList>
    </citation>
    <scope>NUCLEOTIDE SEQUENCE</scope>
    <source>
        <strain evidence="15">Dzin_1.0</strain>
    </source>
</reference>
<evidence type="ECO:0000256" key="2">
    <source>
        <dbReference type="ARBA" id="ARBA00004906"/>
    </source>
</evidence>
<dbReference type="PANTHER" id="PTHR46632:SF16">
    <property type="entry name" value="E3 UBIQUITIN-PROTEIN LIGASE SINA-LIKE 10"/>
    <property type="match status" value="1"/>
</dbReference>
<evidence type="ECO:0000256" key="8">
    <source>
        <dbReference type="ARBA" id="ARBA00022786"/>
    </source>
</evidence>
<dbReference type="OrthoDB" id="4788989at2759"/>
<gene>
    <name evidence="15" type="ORF">J5N97_027870</name>
</gene>
<dbReference type="SUPFAM" id="SSF49599">
    <property type="entry name" value="TRAF domain-like"/>
    <property type="match status" value="1"/>
</dbReference>
<dbReference type="PROSITE" id="PS51081">
    <property type="entry name" value="ZF_SIAH"/>
    <property type="match status" value="1"/>
</dbReference>
<dbReference type="EC" id="2.3.2.27" evidence="4"/>
<dbReference type="InterPro" id="IPR001841">
    <property type="entry name" value="Znf_RING"/>
</dbReference>
<evidence type="ECO:0000256" key="7">
    <source>
        <dbReference type="ARBA" id="ARBA00022771"/>
    </source>
</evidence>
<reference evidence="15" key="1">
    <citation type="submission" date="2021-03" db="EMBL/GenBank/DDBJ databases">
        <authorList>
            <person name="Li Z."/>
            <person name="Yang C."/>
        </authorList>
    </citation>
    <scope>NUCLEOTIDE SEQUENCE</scope>
    <source>
        <strain evidence="15">Dzin_1.0</strain>
        <tissue evidence="15">Leaf</tissue>
    </source>
</reference>
<keyword evidence="6" id="KW-0479">Metal-binding</keyword>
<proteinExistence type="inferred from homology"/>
<evidence type="ECO:0000256" key="5">
    <source>
        <dbReference type="ARBA" id="ARBA00022679"/>
    </source>
</evidence>
<evidence type="ECO:0000256" key="3">
    <source>
        <dbReference type="ARBA" id="ARBA00009119"/>
    </source>
</evidence>
<evidence type="ECO:0000313" key="16">
    <source>
        <dbReference type="Proteomes" id="UP001085076"/>
    </source>
</evidence>
<dbReference type="InterPro" id="IPR049548">
    <property type="entry name" value="Sina-like_RING"/>
</dbReference>
<comment type="function">
    <text evidence="10">E3 ubiquitin-protein ligase that mediates ubiquitination and subsequent proteasomal degradation of target proteins. E3 ubiquitin ligases accept ubiquitin from an E2 ubiquitin-conjugating enzyme in the form of a thioester and then directly transfers the ubiquitin to targeted substrates. It probably triggers the ubiquitin-mediated degradation of different substrates.</text>
</comment>
<dbReference type="InterPro" id="IPR013083">
    <property type="entry name" value="Znf_RING/FYVE/PHD"/>
</dbReference>
<dbReference type="Proteomes" id="UP001085076">
    <property type="component" value="Miscellaneous, Linkage group lg09"/>
</dbReference>
<keyword evidence="16" id="KW-1185">Reference proteome</keyword>
<feature type="compositionally biased region" description="Polar residues" evidence="12">
    <location>
        <begin position="25"/>
        <end position="43"/>
    </location>
</feature>
<evidence type="ECO:0000256" key="1">
    <source>
        <dbReference type="ARBA" id="ARBA00000900"/>
    </source>
</evidence>
<evidence type="ECO:0000259" key="13">
    <source>
        <dbReference type="PROSITE" id="PS50089"/>
    </source>
</evidence>
<feature type="compositionally biased region" description="Acidic residues" evidence="12">
    <location>
        <begin position="55"/>
        <end position="82"/>
    </location>
</feature>
<keyword evidence="5" id="KW-0808">Transferase</keyword>
<dbReference type="EMBL" id="JAGGNH010000009">
    <property type="protein sequence ID" value="KAJ0962748.1"/>
    <property type="molecule type" value="Genomic_DNA"/>
</dbReference>
<dbReference type="GO" id="GO:0061630">
    <property type="term" value="F:ubiquitin protein ligase activity"/>
    <property type="evidence" value="ECO:0007669"/>
    <property type="project" value="UniProtKB-EC"/>
</dbReference>
<comment type="pathway">
    <text evidence="2">Protein modification; protein ubiquitination.</text>
</comment>
<protein>
    <recommendedName>
        <fullName evidence="4">RING-type E3 ubiquitin transferase</fullName>
        <ecNumber evidence="4">2.3.2.27</ecNumber>
    </recommendedName>
</protein>
<feature type="region of interest" description="Disordered" evidence="12">
    <location>
        <begin position="1"/>
        <end position="90"/>
    </location>
</feature>
<dbReference type="GO" id="GO:0008270">
    <property type="term" value="F:zinc ion binding"/>
    <property type="evidence" value="ECO:0007669"/>
    <property type="project" value="UniProtKB-KW"/>
</dbReference>
<feature type="domain" description="SIAH-type" evidence="14">
    <location>
        <begin position="156"/>
        <end position="214"/>
    </location>
</feature>
<dbReference type="Pfam" id="PF21362">
    <property type="entry name" value="Sina_RING"/>
    <property type="match status" value="1"/>
</dbReference>
<evidence type="ECO:0000256" key="10">
    <source>
        <dbReference type="ARBA" id="ARBA00024004"/>
    </source>
</evidence>
<dbReference type="CDD" id="cd16571">
    <property type="entry name" value="RING-HC_SIAHs"/>
    <property type="match status" value="1"/>
</dbReference>
<dbReference type="InterPro" id="IPR044286">
    <property type="entry name" value="SINL_plant"/>
</dbReference>
<comment type="caution">
    <text evidence="15">The sequence shown here is derived from an EMBL/GenBank/DDBJ whole genome shotgun (WGS) entry which is preliminary data.</text>
</comment>
<organism evidence="15 16">
    <name type="scientific">Dioscorea zingiberensis</name>
    <dbReference type="NCBI Taxonomy" id="325984"/>
    <lineage>
        <taxon>Eukaryota</taxon>
        <taxon>Viridiplantae</taxon>
        <taxon>Streptophyta</taxon>
        <taxon>Embryophyta</taxon>
        <taxon>Tracheophyta</taxon>
        <taxon>Spermatophyta</taxon>
        <taxon>Magnoliopsida</taxon>
        <taxon>Liliopsida</taxon>
        <taxon>Dioscoreales</taxon>
        <taxon>Dioscoreaceae</taxon>
        <taxon>Dioscorea</taxon>
    </lineage>
</organism>
<keyword evidence="9" id="KW-0862">Zinc</keyword>
<dbReference type="SUPFAM" id="SSF57850">
    <property type="entry name" value="RING/U-box"/>
    <property type="match status" value="1"/>
</dbReference>
<dbReference type="InterPro" id="IPR013010">
    <property type="entry name" value="Znf_SIAH"/>
</dbReference>
<dbReference type="PANTHER" id="PTHR46632">
    <property type="entry name" value="E3 UBIQUITIN-PROTEIN LIGASE SINA-LIKE 4"/>
    <property type="match status" value="1"/>
</dbReference>
<evidence type="ECO:0000256" key="6">
    <source>
        <dbReference type="ARBA" id="ARBA00022723"/>
    </source>
</evidence>